<keyword evidence="5" id="KW-1133">Transmembrane helix</keyword>
<dbReference type="InterPro" id="IPR004089">
    <property type="entry name" value="MCPsignal_dom"/>
</dbReference>
<evidence type="ECO:0000313" key="8">
    <source>
        <dbReference type="Proteomes" id="UP000321124"/>
    </source>
</evidence>
<dbReference type="SUPFAM" id="SSF58104">
    <property type="entry name" value="Methyl-accepting chemotaxis protein (MCP) signaling domain"/>
    <property type="match status" value="1"/>
</dbReference>
<evidence type="ECO:0000256" key="2">
    <source>
        <dbReference type="ARBA" id="ARBA00023224"/>
    </source>
</evidence>
<evidence type="ECO:0000256" key="1">
    <source>
        <dbReference type="ARBA" id="ARBA00004370"/>
    </source>
</evidence>
<dbReference type="GO" id="GO:0006935">
    <property type="term" value="P:chemotaxis"/>
    <property type="evidence" value="ECO:0007669"/>
    <property type="project" value="InterPro"/>
</dbReference>
<accession>A0A5B8QY13</accession>
<dbReference type="Gene3D" id="1.10.287.950">
    <property type="entry name" value="Methyl-accepting chemotaxis protein"/>
    <property type="match status" value="1"/>
</dbReference>
<keyword evidence="5" id="KW-0812">Transmembrane</keyword>
<dbReference type="GO" id="GO:0004888">
    <property type="term" value="F:transmembrane signaling receptor activity"/>
    <property type="evidence" value="ECO:0007669"/>
    <property type="project" value="InterPro"/>
</dbReference>
<keyword evidence="5" id="KW-0472">Membrane</keyword>
<gene>
    <name evidence="7" type="ORF">D0436_10580</name>
</gene>
<evidence type="ECO:0000256" key="4">
    <source>
        <dbReference type="PROSITE-ProRule" id="PRU00284"/>
    </source>
</evidence>
<dbReference type="PANTHER" id="PTHR32089">
    <property type="entry name" value="METHYL-ACCEPTING CHEMOTAXIS PROTEIN MCPB"/>
    <property type="match status" value="1"/>
</dbReference>
<proteinExistence type="inferred from homology"/>
<dbReference type="SMART" id="SM00283">
    <property type="entry name" value="MA"/>
    <property type="match status" value="1"/>
</dbReference>
<evidence type="ECO:0000313" key="7">
    <source>
        <dbReference type="EMBL" id="QDZ90879.1"/>
    </source>
</evidence>
<evidence type="ECO:0000259" key="6">
    <source>
        <dbReference type="PROSITE" id="PS50111"/>
    </source>
</evidence>
<keyword evidence="2 4" id="KW-0807">Transducer</keyword>
<feature type="transmembrane region" description="Helical" evidence="5">
    <location>
        <begin position="7"/>
        <end position="28"/>
    </location>
</feature>
<comment type="similarity">
    <text evidence="3">Belongs to the methyl-accepting chemotaxis (MCP) protein family.</text>
</comment>
<dbReference type="Proteomes" id="UP000321124">
    <property type="component" value="Chromosome"/>
</dbReference>
<dbReference type="GO" id="GO:0007165">
    <property type="term" value="P:signal transduction"/>
    <property type="evidence" value="ECO:0007669"/>
    <property type="project" value="UniProtKB-KW"/>
</dbReference>
<reference evidence="7 8" key="1">
    <citation type="journal article" date="2019" name="Ecotoxicol. Environ. Saf.">
        <title>Microbial characterization of heavy metal resistant bacterial strains isolated from an electroplating wastewater treatment plant.</title>
        <authorList>
            <person name="Cai X."/>
            <person name="Zheng X."/>
            <person name="Zhang D."/>
            <person name="Iqbal W."/>
            <person name="Liu C."/>
            <person name="Yang B."/>
            <person name="Zhao X."/>
            <person name="Lu X."/>
            <person name="Mao Y."/>
        </authorList>
    </citation>
    <scope>NUCLEOTIDE SEQUENCE [LARGE SCALE GENOMIC DNA]</scope>
    <source>
        <strain evidence="7 8">Ni1-3</strain>
    </source>
</reference>
<sequence>MTSMERHFFSITTLTFIVGAIVFCGLVWLSHWWLAGLSLLSSLGFAWVLRAQINKSTHLYESRQLAYENEKRRHVDQQVAKLEAIISRLVPVWQGHIVSVDQQMNQSVANMTERFASIINEIEKVITNSTEISSQSIAPGIQDDKALLSALFNDLNQMNTAKLEHLEQLTGLVNDTKALDGLAAEVRKIAQQTNLLALNAAIEAARAGESGRGFAVVADEVRTLSAQSGQTGERITQQINELNQRMTALYQITNAATLQETQALEGGESILSRVIEHLENRTLQMRDEGVQALELGRQVKREIEQILVDFQFQDRCDQMLRQLVASIEELTELIRVQQQAREEGLPIPEGDVESLLAMMKQRYVATEQHVHHGATSDHQFKHAEKSSINFF</sequence>
<dbReference type="PROSITE" id="PS50111">
    <property type="entry name" value="CHEMOTAXIS_TRANSDUC_2"/>
    <property type="match status" value="1"/>
</dbReference>
<dbReference type="PANTHER" id="PTHR32089:SF112">
    <property type="entry name" value="LYSOZYME-LIKE PROTEIN-RELATED"/>
    <property type="match status" value="1"/>
</dbReference>
<name>A0A5B8QY13_9GAMM</name>
<dbReference type="EMBL" id="CP031775">
    <property type="protein sequence ID" value="QDZ90879.1"/>
    <property type="molecule type" value="Genomic_DNA"/>
</dbReference>
<dbReference type="AlphaFoldDB" id="A0A5B8QY13"/>
<feature type="domain" description="Methyl-accepting transducer" evidence="6">
    <location>
        <begin position="106"/>
        <end position="245"/>
    </location>
</feature>
<evidence type="ECO:0000256" key="3">
    <source>
        <dbReference type="ARBA" id="ARBA00029447"/>
    </source>
</evidence>
<dbReference type="InterPro" id="IPR004090">
    <property type="entry name" value="Chemotax_Me-accpt_rcpt"/>
</dbReference>
<organism evidence="7 8">
    <name type="scientific">Shewanella decolorationis</name>
    <dbReference type="NCBI Taxonomy" id="256839"/>
    <lineage>
        <taxon>Bacteria</taxon>
        <taxon>Pseudomonadati</taxon>
        <taxon>Pseudomonadota</taxon>
        <taxon>Gammaproteobacteria</taxon>
        <taxon>Alteromonadales</taxon>
        <taxon>Shewanellaceae</taxon>
        <taxon>Shewanella</taxon>
    </lineage>
</organism>
<dbReference type="Pfam" id="PF00015">
    <property type="entry name" value="MCPsignal"/>
    <property type="match status" value="1"/>
</dbReference>
<evidence type="ECO:0000256" key="5">
    <source>
        <dbReference type="SAM" id="Phobius"/>
    </source>
</evidence>
<dbReference type="GO" id="GO:0016020">
    <property type="term" value="C:membrane"/>
    <property type="evidence" value="ECO:0007669"/>
    <property type="project" value="UniProtKB-SubCell"/>
</dbReference>
<protein>
    <recommendedName>
        <fullName evidence="6">Methyl-accepting transducer domain-containing protein</fullName>
    </recommendedName>
</protein>
<comment type="subcellular location">
    <subcellularLocation>
        <location evidence="1">Membrane</location>
    </subcellularLocation>
</comment>
<dbReference type="KEGG" id="sdeo:D0436_10580"/>
<dbReference type="PRINTS" id="PR00260">
    <property type="entry name" value="CHEMTRNSDUCR"/>
</dbReference>